<evidence type="ECO:0000259" key="2">
    <source>
        <dbReference type="Pfam" id="PF13240"/>
    </source>
</evidence>
<gene>
    <name evidence="3" type="ORF">H9868_05330</name>
</gene>
<proteinExistence type="predicted"/>
<dbReference type="EMBL" id="DXGA01000106">
    <property type="protein sequence ID" value="HIW93947.1"/>
    <property type="molecule type" value="Genomic_DNA"/>
</dbReference>
<feature type="transmembrane region" description="Helical" evidence="1">
    <location>
        <begin position="47"/>
        <end position="68"/>
    </location>
</feature>
<sequence length="109" mass="11508">MAFCKNCGSQINDGTMICPKCGASQNSGANYNYSGGMPPRNSYDNGGFGWGLLGFCIPLVGLILFLVWKDEKPVTAKTAGMGALISVCIGVVFYILAIVVGVGTSMMYY</sequence>
<keyword evidence="1" id="KW-0472">Membrane</keyword>
<name>A0A9D1RUH6_9FIRM</name>
<accession>A0A9D1RUH6</accession>
<evidence type="ECO:0000313" key="4">
    <source>
        <dbReference type="Proteomes" id="UP000824192"/>
    </source>
</evidence>
<organism evidence="3 4">
    <name type="scientific">Candidatus Flavonifractor merdipullorum</name>
    <dbReference type="NCBI Taxonomy" id="2838590"/>
    <lineage>
        <taxon>Bacteria</taxon>
        <taxon>Bacillati</taxon>
        <taxon>Bacillota</taxon>
        <taxon>Clostridia</taxon>
        <taxon>Eubacteriales</taxon>
        <taxon>Oscillospiraceae</taxon>
        <taxon>Flavonifractor</taxon>
    </lineage>
</organism>
<evidence type="ECO:0000313" key="3">
    <source>
        <dbReference type="EMBL" id="HIW93947.1"/>
    </source>
</evidence>
<comment type="caution">
    <text evidence="3">The sequence shown here is derived from an EMBL/GenBank/DDBJ whole genome shotgun (WGS) entry which is preliminary data.</text>
</comment>
<feature type="transmembrane region" description="Helical" evidence="1">
    <location>
        <begin position="80"/>
        <end position="108"/>
    </location>
</feature>
<feature type="domain" description="Zinc-ribbon" evidence="2">
    <location>
        <begin position="3"/>
        <end position="24"/>
    </location>
</feature>
<dbReference type="Pfam" id="PF13240">
    <property type="entry name" value="Zn_Ribbon_1"/>
    <property type="match status" value="1"/>
</dbReference>
<reference evidence="3" key="2">
    <citation type="submission" date="2021-04" db="EMBL/GenBank/DDBJ databases">
        <authorList>
            <person name="Gilroy R."/>
        </authorList>
    </citation>
    <scope>NUCLEOTIDE SEQUENCE</scope>
    <source>
        <strain evidence="3">ChiGjej6B6-1540</strain>
    </source>
</reference>
<keyword evidence="1" id="KW-0812">Transmembrane</keyword>
<dbReference type="InterPro" id="IPR026870">
    <property type="entry name" value="Zinc_ribbon_dom"/>
</dbReference>
<reference evidence="3" key="1">
    <citation type="journal article" date="2021" name="PeerJ">
        <title>Extensive microbial diversity within the chicken gut microbiome revealed by metagenomics and culture.</title>
        <authorList>
            <person name="Gilroy R."/>
            <person name="Ravi A."/>
            <person name="Getino M."/>
            <person name="Pursley I."/>
            <person name="Horton D.L."/>
            <person name="Alikhan N.F."/>
            <person name="Baker D."/>
            <person name="Gharbi K."/>
            <person name="Hall N."/>
            <person name="Watson M."/>
            <person name="Adriaenssens E.M."/>
            <person name="Foster-Nyarko E."/>
            <person name="Jarju S."/>
            <person name="Secka A."/>
            <person name="Antonio M."/>
            <person name="Oren A."/>
            <person name="Chaudhuri R.R."/>
            <person name="La Ragione R."/>
            <person name="Hildebrand F."/>
            <person name="Pallen M.J."/>
        </authorList>
    </citation>
    <scope>NUCLEOTIDE SEQUENCE</scope>
    <source>
        <strain evidence="3">ChiGjej6B6-1540</strain>
    </source>
</reference>
<protein>
    <submittedName>
        <fullName evidence="3">Zinc-ribbon domain-containing protein</fullName>
    </submittedName>
</protein>
<evidence type="ECO:0000256" key="1">
    <source>
        <dbReference type="SAM" id="Phobius"/>
    </source>
</evidence>
<dbReference type="AlphaFoldDB" id="A0A9D1RUH6"/>
<dbReference type="Proteomes" id="UP000824192">
    <property type="component" value="Unassembled WGS sequence"/>
</dbReference>
<keyword evidence="1" id="KW-1133">Transmembrane helix</keyword>